<keyword evidence="9" id="KW-0460">Magnesium</keyword>
<keyword evidence="3" id="KW-0808">Transferase</keyword>
<evidence type="ECO:0000256" key="1">
    <source>
        <dbReference type="ARBA" id="ARBA00012494"/>
    </source>
</evidence>
<evidence type="ECO:0000256" key="2">
    <source>
        <dbReference type="ARBA" id="ARBA00022484"/>
    </source>
</evidence>
<feature type="binding site" evidence="9">
    <location>
        <position position="378"/>
    </location>
    <ligand>
        <name>Mg(2+)</name>
        <dbReference type="ChEBI" id="CHEBI:18420"/>
        <label>2</label>
    </ligand>
</feature>
<protein>
    <recommendedName>
        <fullName evidence="1">RNA-directed RNA polymerase</fullName>
        <ecNumber evidence="1">2.7.7.48</ecNumber>
    </recommendedName>
    <alternativeName>
        <fullName evidence="7">RNA replicase beta chain</fullName>
    </alternativeName>
</protein>
<dbReference type="SUPFAM" id="SSF56672">
    <property type="entry name" value="DNA/RNA polymerases"/>
    <property type="match status" value="1"/>
</dbReference>
<evidence type="ECO:0000256" key="6">
    <source>
        <dbReference type="ARBA" id="ARBA00022953"/>
    </source>
</evidence>
<comment type="catalytic activity">
    <reaction evidence="8">
        <text>RNA(n) + a ribonucleoside 5'-triphosphate = RNA(n+1) + diphosphate</text>
        <dbReference type="Rhea" id="RHEA:21248"/>
        <dbReference type="Rhea" id="RHEA-COMP:14527"/>
        <dbReference type="Rhea" id="RHEA-COMP:17342"/>
        <dbReference type="ChEBI" id="CHEBI:33019"/>
        <dbReference type="ChEBI" id="CHEBI:61557"/>
        <dbReference type="ChEBI" id="CHEBI:140395"/>
        <dbReference type="EC" id="2.7.7.48"/>
    </reaction>
</comment>
<evidence type="ECO:0000256" key="7">
    <source>
        <dbReference type="ARBA" id="ARBA00030248"/>
    </source>
</evidence>
<name>A0A8S5L013_9VIRU</name>
<feature type="binding site" evidence="9">
    <location>
        <position position="379"/>
    </location>
    <ligand>
        <name>Mg(2+)</name>
        <dbReference type="ChEBI" id="CHEBI:18420"/>
        <label>2</label>
    </ligand>
</feature>
<dbReference type="Pfam" id="PF03431">
    <property type="entry name" value="RNA_replicase_B"/>
    <property type="match status" value="1"/>
</dbReference>
<feature type="domain" description="RdRp catalytic" evidence="11">
    <location>
        <begin position="277"/>
        <end position="410"/>
    </location>
</feature>
<accession>A0A8S5L013</accession>
<evidence type="ECO:0000259" key="11">
    <source>
        <dbReference type="PROSITE" id="PS50522"/>
    </source>
</evidence>
<evidence type="ECO:0000313" key="12">
    <source>
        <dbReference type="EMBL" id="DAD50783.1"/>
    </source>
</evidence>
<dbReference type="GO" id="GO:0000166">
    <property type="term" value="F:nucleotide binding"/>
    <property type="evidence" value="ECO:0007669"/>
    <property type="project" value="UniProtKB-KW"/>
</dbReference>
<organism evidence="12 13">
    <name type="scientific">ssRNA phage SRR5466337_2</name>
    <dbReference type="NCBI Taxonomy" id="2786388"/>
    <lineage>
        <taxon>Viruses</taxon>
        <taxon>Riboviria</taxon>
        <taxon>Orthornavirae</taxon>
        <taxon>Lenarviricota</taxon>
        <taxon>Leviviricetes</taxon>
        <taxon>Norzivirales</taxon>
        <taxon>Fiersviridae</taxon>
        <taxon>Decadevirus</taxon>
        <taxon>Decadevirus asienecus</taxon>
    </lineage>
</organism>
<evidence type="ECO:0000313" key="13">
    <source>
        <dbReference type="Proteomes" id="UP000679600"/>
    </source>
</evidence>
<evidence type="ECO:0000256" key="9">
    <source>
        <dbReference type="PIRSR" id="PIRSR605093-1"/>
    </source>
</evidence>
<dbReference type="GeneID" id="80398265"/>
<keyword evidence="4" id="KW-0548">Nucleotidyltransferase</keyword>
<dbReference type="RefSeq" id="YP_010769294.1">
    <property type="nucleotide sequence ID" value="NC_073930.1"/>
</dbReference>
<dbReference type="GO" id="GO:0003968">
    <property type="term" value="F:RNA-directed RNA polymerase activity"/>
    <property type="evidence" value="ECO:0007669"/>
    <property type="project" value="UniProtKB-KW"/>
</dbReference>
<evidence type="ECO:0000256" key="8">
    <source>
        <dbReference type="ARBA" id="ARBA00048744"/>
    </source>
</evidence>
<keyword evidence="5" id="KW-0547">Nucleotide-binding</keyword>
<dbReference type="InterPro" id="IPR005093">
    <property type="entry name" value="RNArep_beta"/>
</dbReference>
<keyword evidence="2 12" id="KW-0696">RNA-directed RNA polymerase</keyword>
<keyword evidence="9" id="KW-0479">Metal-binding</keyword>
<dbReference type="GO" id="GO:0046872">
    <property type="term" value="F:metal ion binding"/>
    <property type="evidence" value="ECO:0007669"/>
    <property type="project" value="UniProtKB-KW"/>
</dbReference>
<gene>
    <name evidence="12" type="primary">SRR5466337_2_5</name>
</gene>
<evidence type="ECO:0000256" key="10">
    <source>
        <dbReference type="SAM" id="MobiDB-lite"/>
    </source>
</evidence>
<feature type="binding site" evidence="9">
    <location>
        <position position="292"/>
    </location>
    <ligand>
        <name>Mg(2+)</name>
        <dbReference type="ChEBI" id="CHEBI:18420"/>
        <label>2</label>
    </ligand>
</feature>
<reference evidence="12" key="1">
    <citation type="submission" date="2020-09" db="EMBL/GenBank/DDBJ databases">
        <title>Leviviricetes taxonomy.</title>
        <authorList>
            <person name="Stockdale S.R."/>
            <person name="Callanan J."/>
            <person name="Adriaenssens E.M."/>
            <person name="Kuhn J.H."/>
            <person name="Rumnieks J."/>
            <person name="Shkoporov A."/>
            <person name="Draper L.A."/>
            <person name="Ross P."/>
            <person name="Hill C."/>
        </authorList>
    </citation>
    <scope>NUCLEOTIDE SEQUENCE</scope>
</reference>
<keyword evidence="13" id="KW-1185">Reference proteome</keyword>
<evidence type="ECO:0000256" key="3">
    <source>
        <dbReference type="ARBA" id="ARBA00022679"/>
    </source>
</evidence>
<proteinExistence type="predicted"/>
<evidence type="ECO:0000256" key="5">
    <source>
        <dbReference type="ARBA" id="ARBA00022741"/>
    </source>
</evidence>
<dbReference type="KEGG" id="vg:80398265"/>
<dbReference type="EMBL" id="BK013625">
    <property type="protein sequence ID" value="DAD50783.1"/>
    <property type="molecule type" value="Genomic_RNA"/>
</dbReference>
<keyword evidence="6" id="KW-0693">Viral RNA replication</keyword>
<sequence>MSSIRSEVRPVLPVVRFDQVLTTEISNEIIAKSVRCLLDRLSSAGWERAGLSILASITSNDIPHLCNYDPDVLDLSAQDQSILRQCLAFFGKRQDIDLGVDREGSAYAKFREAERACALTNSCFRAWSQGRFRFDPFVEGILHASQRKISELLGRCPSVSEIRPRFGPGATTSTPKKNACPIKKLGSMPACSANLTTSMLESIGDSVFFADNEEAQQLEFEIHSNKLAFVPKNAKIDRAICTEPVLNGMFQNGLGDLMATRLRRVGIDIRDQTPNQRAALYGSISGASATLDLSSASDTVALLLVDHLFPQDWADLFRSLRSAVGQYGRHTIMHYEKVSSMGNGFTFPLETIIFWALAQSVVETVVPRHRIRTLVYGDDIIVPTECAVPLMKVLQAVGFTPNAKKSFWTGNFRESCGKDYVLGIDVRPVYLDGALTGADLFRLHNFFWSKGDFQLSDYWESCIDPTIRTYGPKGYGDGHLWSNRWIPILPKNGLGGTFFEAWSHRPKRLAKGLADRLSARVLFRPPKWDPERMEWSARPGQKCFGRVYHSRHFVLVRRLATYVQYQREQRQITLTESDRLRSQGNHQYADRRMPDPQTGDDEDFFVVPGTGPVHRVKIYIFESP</sequence>
<feature type="region of interest" description="Disordered" evidence="10">
    <location>
        <begin position="576"/>
        <end position="600"/>
    </location>
</feature>
<comment type="cofactor">
    <cofactor evidence="9">
        <name>Mg(2+)</name>
        <dbReference type="ChEBI" id="CHEBI:18420"/>
    </cofactor>
    <text evidence="9">Binds 2 Mg(2+) per subunit.</text>
</comment>
<dbReference type="Proteomes" id="UP000679600">
    <property type="component" value="Segment"/>
</dbReference>
<dbReference type="EC" id="2.7.7.48" evidence="1"/>
<dbReference type="InterPro" id="IPR007096">
    <property type="entry name" value="RNA-dir_Rpol_cat_phage"/>
</dbReference>
<dbReference type="GO" id="GO:0039694">
    <property type="term" value="P:viral RNA genome replication"/>
    <property type="evidence" value="ECO:0007669"/>
    <property type="project" value="InterPro"/>
</dbReference>
<evidence type="ECO:0000256" key="4">
    <source>
        <dbReference type="ARBA" id="ARBA00022695"/>
    </source>
</evidence>
<dbReference type="InterPro" id="IPR043502">
    <property type="entry name" value="DNA/RNA_pol_sf"/>
</dbReference>
<dbReference type="PROSITE" id="PS50522">
    <property type="entry name" value="RDRP_PHAGE"/>
    <property type="match status" value="1"/>
</dbReference>